<keyword evidence="14" id="KW-0808">Transferase</keyword>
<dbReference type="PROSITE" id="PS00107">
    <property type="entry name" value="PROTEIN_KINASE_ATP"/>
    <property type="match status" value="1"/>
</dbReference>
<dbReference type="Gene3D" id="2.60.40.10">
    <property type="entry name" value="Immunoglobulins"/>
    <property type="match status" value="10"/>
</dbReference>
<dbReference type="InterPro" id="IPR036179">
    <property type="entry name" value="Ig-like_dom_sf"/>
</dbReference>
<feature type="domain" description="Ig-like" evidence="12">
    <location>
        <begin position="1391"/>
        <end position="1449"/>
    </location>
</feature>
<evidence type="ECO:0000259" key="13">
    <source>
        <dbReference type="PROSITE" id="PS50853"/>
    </source>
</evidence>
<dbReference type="InterPro" id="IPR008271">
    <property type="entry name" value="Ser/Thr_kinase_AS"/>
</dbReference>
<feature type="domain" description="Fibronectin type-III" evidence="13">
    <location>
        <begin position="936"/>
        <end position="1029"/>
    </location>
</feature>
<comment type="cofactor">
    <cofactor evidence="1">
        <name>Mg(2+)</name>
        <dbReference type="ChEBI" id="CHEBI:18420"/>
    </cofactor>
</comment>
<feature type="domain" description="Ig-like" evidence="12">
    <location>
        <begin position="1"/>
        <end position="33"/>
    </location>
</feature>
<sequence>MLIIHSVDYCDAGSYACKVSNEHGTVESTAQINVTDVRCHFESSFSEYSEVVEGQDIEFCCNLSDEDGVVFWYKDGKLLSDNDSISIIANNEKRILRIRSVKDSDSGTYRCETSDGRSRTEGELFIKEEEPQIIVGPQDDVIKQFGCDVMLRCELTKPANRLVWFKNGEEIWQQTNKYMVITSGCSSVLKIQNFGKNDIGSYHVALNEKEVSATAHLRLEVVPEIRIHEQYEEEIILNIHEELAFHVEVSAFPVATVTILHNDLRVQNRALVEQYDDITSVRMKNLTVDDCGIIKIIAENAIGIAERKFHVTVMDVPAEPINLNAKETTSNSTILSWSYAATPYSAPVTEFIVERKSADSNRWRIIGKTKANTLSFEADDLLSKQVYGFRVTAVNSVGEGPASHPIDVLTLDDEELQEEFSKDSLLEASVLDSHDAPLAVNGVAVSETIPEIGNDLNEEMKDAGKIAEPKTSIVIEVHGQEIREQKSVEENEKKITDKKAKIKRKKKEETKIEERQEKIETGLTEETRMADGIEKLPDDVKQEKFVEEDSFIKKVCDFDERAEITQEEQSDSLTVDGTHSEQLQNEDGIKLEKDTKIKELVLKPALELVELKLGESRELIIDASEEVQFHWTKNGRSLEESYSVNNTKTQSVVKLPAATLNTSGIPILEVESTAVEVKDGESAKLYVNVVETKGMKCTWRKDGKLIKPSKNMVTSYRDGTAQLTIKKTSASDNGVYTVPDAPEGPIKMDIDGKICSLTWKPPLNDGRSSVLGYYIEKYNEKTNKWTFVARCTTANYKTEHEDACRYRIAAENSIGLGAFIESETIPSESRPKISCLYDSTPALVFNEGDTATLSFSFTGQPTPNVEWINSNGKQIVESKTHKIESTAQGTTLSITDLHVSDSGKYKLKIKNRCGEDSIVINIQAWCTFEVNGRPRPPGKPIVKERTAESILLSWTPPKQDGGSPVRQYTVEMCTVTDKKWKKADITKKTSLKLFNLVPGETFIFRVRAENTFAKSEPSEESEPLLVEELSQFVDKKQIEEKPDLKLEDYDKLVTDIDTLDLKAMNYTICEELGKGAYGTVYRAIEKSTGKTWAAKVVQVRPGVKRDDVLHEISVMSELHHDKLLKLHEAFDLGYEICLIVEFVSGGELFNKIVENDLLMTEEEARNYVHQILLGIEHMHNNQFVHLDLKPENILIKTKNSTDLKIIDFGLARKLIPNKNTKLLFGTPEFCAPEIVNHETIGLSADMWSVGVITLSSLSPFHGDTDEETLANVSAANWDFNDPLWSDVSDTAKDFIRRLMTKDKRQRMTVKQALKHPWITTTVVHCSFQKTQSIIIRNQLTASQKKIFMALKRWSECMLPIGRLARHGAIFRQQSMDGVFARTISFDTDTFPTMKKHLEDTVAHVGDLIATLTCEVDGNPLPWICWFKDNKELKYHHLNTTVYSLTDWRN</sequence>
<feature type="domain" description="Fibronectin type-III" evidence="13">
    <location>
        <begin position="319"/>
        <end position="413"/>
    </location>
</feature>
<dbReference type="Gene3D" id="3.30.200.20">
    <property type="entry name" value="Phosphorylase Kinase, domain 1"/>
    <property type="match status" value="1"/>
</dbReference>
<keyword evidence="8" id="KW-0393">Immunoglobulin domain</keyword>
<name>A0A0D8XFH4_DICVI</name>
<dbReference type="OrthoDB" id="2152335at2759"/>
<keyword evidence="10" id="KW-0175">Coiled coil</keyword>
<reference evidence="15" key="2">
    <citation type="journal article" date="2016" name="Sci. Rep.">
        <title>Dictyocaulus viviparus genome, variome and transcriptome elucidate lungworm biology and support future intervention.</title>
        <authorList>
            <person name="McNulty S.N."/>
            <person name="Strube C."/>
            <person name="Rosa B.A."/>
            <person name="Martin J.C."/>
            <person name="Tyagi R."/>
            <person name="Choi Y.J."/>
            <person name="Wang Q."/>
            <person name="Hallsworth Pepin K."/>
            <person name="Zhang X."/>
            <person name="Ozersky P."/>
            <person name="Wilson R.K."/>
            <person name="Sternberg P.W."/>
            <person name="Gasser R.B."/>
            <person name="Mitreva M."/>
        </authorList>
    </citation>
    <scope>NUCLEOTIDE SEQUENCE [LARGE SCALE GENOMIC DNA]</scope>
    <source>
        <strain evidence="15">HannoverDv2000</strain>
    </source>
</reference>
<keyword evidence="6 9" id="KW-0067">ATP-binding</keyword>
<evidence type="ECO:0000256" key="2">
    <source>
        <dbReference type="ARBA" id="ARBA00004161"/>
    </source>
</evidence>
<dbReference type="PROSITE" id="PS50011">
    <property type="entry name" value="PROTEIN_KINASE_DOM"/>
    <property type="match status" value="1"/>
</dbReference>
<dbReference type="InterPro" id="IPR000719">
    <property type="entry name" value="Prot_kinase_dom"/>
</dbReference>
<dbReference type="SMART" id="SM00060">
    <property type="entry name" value="FN3"/>
    <property type="match status" value="3"/>
</dbReference>
<dbReference type="GO" id="GO:0005524">
    <property type="term" value="F:ATP binding"/>
    <property type="evidence" value="ECO:0007669"/>
    <property type="project" value="UniProtKB-UniRule"/>
</dbReference>
<dbReference type="FunFam" id="2.60.40.10:FF:001948">
    <property type="entry name" value="Titin homolog"/>
    <property type="match status" value="1"/>
</dbReference>
<dbReference type="Proteomes" id="UP000053766">
    <property type="component" value="Unassembled WGS sequence"/>
</dbReference>
<comment type="subcellular location">
    <subcellularLocation>
        <location evidence="2">Cytoplasm</location>
        <location evidence="2">Myofibril</location>
        <location evidence="2">Sarcomere</location>
        <location evidence="2">A band</location>
    </subcellularLocation>
</comment>
<evidence type="ECO:0000313" key="14">
    <source>
        <dbReference type="EMBL" id="KJH43328.1"/>
    </source>
</evidence>
<evidence type="ECO:0000256" key="4">
    <source>
        <dbReference type="ARBA" id="ARBA00022737"/>
    </source>
</evidence>
<dbReference type="InterPro" id="IPR003961">
    <property type="entry name" value="FN3_dom"/>
</dbReference>
<protein>
    <submittedName>
        <fullName evidence="14">Kinase domain protein</fullName>
    </submittedName>
</protein>
<keyword evidence="14" id="KW-0418">Kinase</keyword>
<dbReference type="PANTHER" id="PTHR47633:SF7">
    <property type="entry name" value="TITIN HOMOLOG"/>
    <property type="match status" value="1"/>
</dbReference>
<evidence type="ECO:0000256" key="10">
    <source>
        <dbReference type="SAM" id="Coils"/>
    </source>
</evidence>
<keyword evidence="5 9" id="KW-0547">Nucleotide-binding</keyword>
<proteinExistence type="inferred from homology"/>
<evidence type="ECO:0000256" key="6">
    <source>
        <dbReference type="ARBA" id="ARBA00022840"/>
    </source>
</evidence>
<feature type="domain" description="Ig-like" evidence="12">
    <location>
        <begin position="43"/>
        <end position="127"/>
    </location>
</feature>
<dbReference type="InterPro" id="IPR036116">
    <property type="entry name" value="FN3_sf"/>
</dbReference>
<dbReference type="SMART" id="SM00220">
    <property type="entry name" value="S_TKc"/>
    <property type="match status" value="1"/>
</dbReference>
<dbReference type="SUPFAM" id="SSF56112">
    <property type="entry name" value="Protein kinase-like (PK-like)"/>
    <property type="match status" value="1"/>
</dbReference>
<feature type="domain" description="Ig-like" evidence="12">
    <location>
        <begin position="131"/>
        <end position="214"/>
    </location>
</feature>
<reference evidence="14 15" key="1">
    <citation type="submission" date="2013-11" db="EMBL/GenBank/DDBJ databases">
        <title>Draft genome of the bovine lungworm Dictyocaulus viviparus.</title>
        <authorList>
            <person name="Mitreva M."/>
        </authorList>
    </citation>
    <scope>NUCLEOTIDE SEQUENCE [LARGE SCALE GENOMIC DNA]</scope>
    <source>
        <strain evidence="14 15">HannoverDv2000</strain>
    </source>
</reference>
<evidence type="ECO:0000256" key="3">
    <source>
        <dbReference type="ARBA" id="ARBA00006692"/>
    </source>
</evidence>
<evidence type="ECO:0000259" key="12">
    <source>
        <dbReference type="PROSITE" id="PS50835"/>
    </source>
</evidence>
<feature type="domain" description="Ig-like" evidence="12">
    <location>
        <begin position="831"/>
        <end position="923"/>
    </location>
</feature>
<comment type="similarity">
    <text evidence="3">Belongs to the protein kinase superfamily. CAMK Ser/Thr protein kinase family.</text>
</comment>
<dbReference type="InterPro" id="IPR017441">
    <property type="entry name" value="Protein_kinase_ATP_BS"/>
</dbReference>
<gene>
    <name evidence="14" type="ORF">DICVIV_10658</name>
</gene>
<dbReference type="PANTHER" id="PTHR47633">
    <property type="entry name" value="IMMUNOGLOBULIN"/>
    <property type="match status" value="1"/>
</dbReference>
<feature type="domain" description="Ig-like" evidence="12">
    <location>
        <begin position="666"/>
        <end position="737"/>
    </location>
</feature>
<dbReference type="InterPro" id="IPR013783">
    <property type="entry name" value="Ig-like_fold"/>
</dbReference>
<feature type="coiled-coil region" evidence="10">
    <location>
        <begin position="488"/>
        <end position="515"/>
    </location>
</feature>
<dbReference type="FunFam" id="2.60.40.10:FF:000031">
    <property type="entry name" value="Myosin-binding protein C, slow type"/>
    <property type="match status" value="1"/>
</dbReference>
<dbReference type="PROSITE" id="PS50853">
    <property type="entry name" value="FN3"/>
    <property type="match status" value="2"/>
</dbReference>
<dbReference type="InterPro" id="IPR011009">
    <property type="entry name" value="Kinase-like_dom_sf"/>
</dbReference>
<dbReference type="Gene3D" id="1.10.510.10">
    <property type="entry name" value="Transferase(Phosphotransferase) domain 1"/>
    <property type="match status" value="1"/>
</dbReference>
<dbReference type="EMBL" id="KN716570">
    <property type="protein sequence ID" value="KJH43328.1"/>
    <property type="molecule type" value="Genomic_DNA"/>
</dbReference>
<keyword evidence="7" id="KW-0460">Magnesium</keyword>
<dbReference type="PROSITE" id="PS50835">
    <property type="entry name" value="IG_LIKE"/>
    <property type="match status" value="6"/>
</dbReference>
<keyword evidence="4" id="KW-0677">Repeat</keyword>
<dbReference type="Pfam" id="PF00069">
    <property type="entry name" value="Pkinase"/>
    <property type="match status" value="1"/>
</dbReference>
<keyword evidence="15" id="KW-1185">Reference proteome</keyword>
<organism evidence="14 15">
    <name type="scientific">Dictyocaulus viviparus</name>
    <name type="common">Bovine lungworm</name>
    <dbReference type="NCBI Taxonomy" id="29172"/>
    <lineage>
        <taxon>Eukaryota</taxon>
        <taxon>Metazoa</taxon>
        <taxon>Ecdysozoa</taxon>
        <taxon>Nematoda</taxon>
        <taxon>Chromadorea</taxon>
        <taxon>Rhabditida</taxon>
        <taxon>Rhabditina</taxon>
        <taxon>Rhabditomorpha</taxon>
        <taxon>Strongyloidea</taxon>
        <taxon>Metastrongylidae</taxon>
        <taxon>Dictyocaulus</taxon>
    </lineage>
</organism>
<dbReference type="PROSITE" id="PS00108">
    <property type="entry name" value="PROTEIN_KINASE_ST"/>
    <property type="match status" value="1"/>
</dbReference>
<dbReference type="SMART" id="SM00409">
    <property type="entry name" value="IG"/>
    <property type="match status" value="5"/>
</dbReference>
<evidence type="ECO:0000256" key="5">
    <source>
        <dbReference type="ARBA" id="ARBA00022741"/>
    </source>
</evidence>
<dbReference type="InterPro" id="IPR003598">
    <property type="entry name" value="Ig_sub2"/>
</dbReference>
<dbReference type="SUPFAM" id="SSF49265">
    <property type="entry name" value="Fibronectin type III"/>
    <property type="match status" value="2"/>
</dbReference>
<dbReference type="GO" id="GO:0004674">
    <property type="term" value="F:protein serine/threonine kinase activity"/>
    <property type="evidence" value="ECO:0007669"/>
    <property type="project" value="UniProtKB-KW"/>
</dbReference>
<feature type="domain" description="Protein kinase" evidence="11">
    <location>
        <begin position="1066"/>
        <end position="1318"/>
    </location>
</feature>
<dbReference type="InterPro" id="IPR003599">
    <property type="entry name" value="Ig_sub"/>
</dbReference>
<evidence type="ECO:0000259" key="11">
    <source>
        <dbReference type="PROSITE" id="PS50011"/>
    </source>
</evidence>
<dbReference type="InterPro" id="IPR007110">
    <property type="entry name" value="Ig-like_dom"/>
</dbReference>
<evidence type="ECO:0000256" key="7">
    <source>
        <dbReference type="ARBA" id="ARBA00022842"/>
    </source>
</evidence>
<dbReference type="Pfam" id="PF00041">
    <property type="entry name" value="fn3"/>
    <property type="match status" value="2"/>
</dbReference>
<dbReference type="SUPFAM" id="SSF48726">
    <property type="entry name" value="Immunoglobulin"/>
    <property type="match status" value="7"/>
</dbReference>
<dbReference type="GO" id="GO:0031672">
    <property type="term" value="C:A band"/>
    <property type="evidence" value="ECO:0007669"/>
    <property type="project" value="UniProtKB-SubCell"/>
</dbReference>
<dbReference type="STRING" id="29172.A0A0D8XFH4"/>
<evidence type="ECO:0000256" key="1">
    <source>
        <dbReference type="ARBA" id="ARBA00001946"/>
    </source>
</evidence>
<dbReference type="FunFam" id="1.10.510.10:FF:000571">
    <property type="entry name" value="Maternal embryonic leucine zipper kinase"/>
    <property type="match status" value="1"/>
</dbReference>
<evidence type="ECO:0000256" key="9">
    <source>
        <dbReference type="PROSITE-ProRule" id="PRU10141"/>
    </source>
</evidence>
<evidence type="ECO:0000256" key="8">
    <source>
        <dbReference type="ARBA" id="ARBA00023319"/>
    </source>
</evidence>
<dbReference type="Pfam" id="PF07679">
    <property type="entry name" value="I-set"/>
    <property type="match status" value="4"/>
</dbReference>
<accession>A0A0D8XFH4</accession>
<feature type="binding site" evidence="9">
    <location>
        <position position="1095"/>
    </location>
    <ligand>
        <name>ATP</name>
        <dbReference type="ChEBI" id="CHEBI:30616"/>
    </ligand>
</feature>
<dbReference type="SMART" id="SM00408">
    <property type="entry name" value="IGc2"/>
    <property type="match status" value="3"/>
</dbReference>
<dbReference type="CDD" id="cd00063">
    <property type="entry name" value="FN3"/>
    <property type="match status" value="3"/>
</dbReference>
<evidence type="ECO:0000313" key="15">
    <source>
        <dbReference type="Proteomes" id="UP000053766"/>
    </source>
</evidence>
<dbReference type="InterPro" id="IPR013098">
    <property type="entry name" value="Ig_I-set"/>
</dbReference>